<dbReference type="Pfam" id="PF01156">
    <property type="entry name" value="IU_nuc_hydro"/>
    <property type="match status" value="1"/>
</dbReference>
<evidence type="ECO:0000259" key="4">
    <source>
        <dbReference type="Pfam" id="PF01156"/>
    </source>
</evidence>
<dbReference type="InterPro" id="IPR001910">
    <property type="entry name" value="Inosine/uridine_hydrolase_dom"/>
</dbReference>
<keyword evidence="3" id="KW-0326">Glycosidase</keyword>
<dbReference type="InterPro" id="IPR036452">
    <property type="entry name" value="Ribo_hydro-like"/>
</dbReference>
<dbReference type="OMA" id="RNVVSMF"/>
<gene>
    <name evidence="5" type="ORF">PISL3812_02109</name>
</gene>
<organism evidence="5 6">
    <name type="scientific">Talaromyces islandicus</name>
    <name type="common">Penicillium islandicum</name>
    <dbReference type="NCBI Taxonomy" id="28573"/>
    <lineage>
        <taxon>Eukaryota</taxon>
        <taxon>Fungi</taxon>
        <taxon>Dikarya</taxon>
        <taxon>Ascomycota</taxon>
        <taxon>Pezizomycotina</taxon>
        <taxon>Eurotiomycetes</taxon>
        <taxon>Eurotiomycetidae</taxon>
        <taxon>Eurotiales</taxon>
        <taxon>Trichocomaceae</taxon>
        <taxon>Talaromyces</taxon>
        <taxon>Talaromyces sect. Islandici</taxon>
    </lineage>
</organism>
<dbReference type="GO" id="GO:0005829">
    <property type="term" value="C:cytosol"/>
    <property type="evidence" value="ECO:0007669"/>
    <property type="project" value="TreeGrafter"/>
</dbReference>
<dbReference type="PANTHER" id="PTHR12304">
    <property type="entry name" value="INOSINE-URIDINE PREFERRING NUCLEOSIDE HYDROLASE"/>
    <property type="match status" value="1"/>
</dbReference>
<dbReference type="EMBL" id="CVMT01000002">
    <property type="protein sequence ID" value="CRG84941.1"/>
    <property type="molecule type" value="Genomic_DNA"/>
</dbReference>
<comment type="similarity">
    <text evidence="1">Belongs to the IUNH family.</text>
</comment>
<evidence type="ECO:0000313" key="6">
    <source>
        <dbReference type="Proteomes" id="UP000054383"/>
    </source>
</evidence>
<proteinExistence type="inferred from homology"/>
<protein>
    <recommendedName>
        <fullName evidence="4">Inosine/uridine-preferring nucleoside hydrolase domain-containing protein</fullName>
    </recommendedName>
</protein>
<dbReference type="Proteomes" id="UP000054383">
    <property type="component" value="Unassembled WGS sequence"/>
</dbReference>
<evidence type="ECO:0000256" key="1">
    <source>
        <dbReference type="ARBA" id="ARBA00009176"/>
    </source>
</evidence>
<dbReference type="PANTHER" id="PTHR12304:SF56">
    <property type="entry name" value="HYDROLASE, PUTATIVE (AFU_ORTHOLOGUE AFUA_1G11790)-RELATED"/>
    <property type="match status" value="1"/>
</dbReference>
<feature type="domain" description="Inosine/uridine-preferring nucleoside hydrolase" evidence="4">
    <location>
        <begin position="7"/>
        <end position="393"/>
    </location>
</feature>
<sequence>MAPKAKIIIDTDPGIDDILAMLLAFAASPDEVEVLLISLTFGNIEVQNCLRNVVSMLHILDREMQWRKDQGKPEGFDTLRARKPVIAVGAQEPLDDQKMLADYFRKITQFIIIMYMHTDLRQTAKTVSEHPHLTPGESWEHLFAPISDPDVLPNVAASTSHQAFVPSRQHASDEILRVLQENEADTVTIVAVGPLTNLALAAAKDPETFLRVKEVVVMGGAVNEAGNVTPVGEFNAYADSVAAARVFALTSANPDSTLPLSQKLNPYPPNLSKTLTLKLFPLDITLKHNLSRGDFDHTIAPLLQAGSPLAEWVSAFMAHVFQTLERLHPGHEGASAKLSLHDPVCVWYALTADDARWRATRTSPEDIRIETAGQWTRGMCVIDRRNRHKIDSEVESHSDHGLWLSSRAGNRIIRMEESPGGDSFGLVLLKKLFG</sequence>
<dbReference type="Gene3D" id="3.90.245.10">
    <property type="entry name" value="Ribonucleoside hydrolase-like"/>
    <property type="match status" value="1"/>
</dbReference>
<dbReference type="STRING" id="28573.A0A0U1LP16"/>
<dbReference type="GO" id="GO:0006152">
    <property type="term" value="P:purine nucleoside catabolic process"/>
    <property type="evidence" value="ECO:0007669"/>
    <property type="project" value="TreeGrafter"/>
</dbReference>
<dbReference type="SUPFAM" id="SSF53590">
    <property type="entry name" value="Nucleoside hydrolase"/>
    <property type="match status" value="1"/>
</dbReference>
<dbReference type="AlphaFoldDB" id="A0A0U1LP16"/>
<evidence type="ECO:0000256" key="2">
    <source>
        <dbReference type="ARBA" id="ARBA00022801"/>
    </source>
</evidence>
<dbReference type="OrthoDB" id="5783963at2759"/>
<accession>A0A0U1LP16</accession>
<name>A0A0U1LP16_TALIS</name>
<keyword evidence="2" id="KW-0378">Hydrolase</keyword>
<reference evidence="5 6" key="1">
    <citation type="submission" date="2015-04" db="EMBL/GenBank/DDBJ databases">
        <authorList>
            <person name="Syromyatnikov M.Y."/>
            <person name="Popov V.N."/>
        </authorList>
    </citation>
    <scope>NUCLEOTIDE SEQUENCE [LARGE SCALE GENOMIC DNA]</scope>
    <source>
        <strain evidence="5">WF-38-12</strain>
    </source>
</reference>
<evidence type="ECO:0000313" key="5">
    <source>
        <dbReference type="EMBL" id="CRG84941.1"/>
    </source>
</evidence>
<keyword evidence="6" id="KW-1185">Reference proteome</keyword>
<dbReference type="GO" id="GO:0008477">
    <property type="term" value="F:purine nucleosidase activity"/>
    <property type="evidence" value="ECO:0007669"/>
    <property type="project" value="TreeGrafter"/>
</dbReference>
<dbReference type="InterPro" id="IPR023186">
    <property type="entry name" value="IUNH"/>
</dbReference>
<evidence type="ECO:0000256" key="3">
    <source>
        <dbReference type="ARBA" id="ARBA00023295"/>
    </source>
</evidence>